<dbReference type="OrthoDB" id="27234at2759"/>
<keyword evidence="2" id="KW-1185">Reference proteome</keyword>
<name>A0A0L0FAH0_9EUKA</name>
<dbReference type="STRING" id="667725.A0A0L0FAH0"/>
<dbReference type="EMBL" id="KQ245262">
    <property type="protein sequence ID" value="KNC73707.1"/>
    <property type="molecule type" value="Genomic_DNA"/>
</dbReference>
<sequence length="112" mass="12569">QDNTFGDLLEANNVSAWLSGHAGRGSTYIRPIPGHETKLLILDTFEEHDIYRVAAFDNDLFSFMDCHQDIWPCVLITNPKNAMLIASTDPLGRLRESTHVRVLVFTDSANPI</sequence>
<gene>
    <name evidence="1" type="ORF">SARC_13737</name>
</gene>
<accession>A0A0L0FAH0</accession>
<evidence type="ECO:0000313" key="2">
    <source>
        <dbReference type="Proteomes" id="UP000054560"/>
    </source>
</evidence>
<dbReference type="RefSeq" id="XP_014147609.1">
    <property type="nucleotide sequence ID" value="XM_014292134.1"/>
</dbReference>
<feature type="non-terminal residue" evidence="1">
    <location>
        <position position="1"/>
    </location>
</feature>
<organism evidence="1 2">
    <name type="scientific">Sphaeroforma arctica JP610</name>
    <dbReference type="NCBI Taxonomy" id="667725"/>
    <lineage>
        <taxon>Eukaryota</taxon>
        <taxon>Ichthyosporea</taxon>
        <taxon>Ichthyophonida</taxon>
        <taxon>Sphaeroforma</taxon>
    </lineage>
</organism>
<feature type="non-terminal residue" evidence="1">
    <location>
        <position position="112"/>
    </location>
</feature>
<proteinExistence type="predicted"/>
<dbReference type="AlphaFoldDB" id="A0A0L0FAH0"/>
<dbReference type="Proteomes" id="UP000054560">
    <property type="component" value="Unassembled WGS sequence"/>
</dbReference>
<reference evidence="1 2" key="1">
    <citation type="submission" date="2011-02" db="EMBL/GenBank/DDBJ databases">
        <title>The Genome Sequence of Sphaeroforma arctica JP610.</title>
        <authorList>
            <consortium name="The Broad Institute Genome Sequencing Platform"/>
            <person name="Russ C."/>
            <person name="Cuomo C."/>
            <person name="Young S.K."/>
            <person name="Zeng Q."/>
            <person name="Gargeya S."/>
            <person name="Alvarado L."/>
            <person name="Berlin A."/>
            <person name="Chapman S.B."/>
            <person name="Chen Z."/>
            <person name="Freedman E."/>
            <person name="Gellesch M."/>
            <person name="Goldberg J."/>
            <person name="Griggs A."/>
            <person name="Gujja S."/>
            <person name="Heilman E."/>
            <person name="Heiman D."/>
            <person name="Howarth C."/>
            <person name="Mehta T."/>
            <person name="Neiman D."/>
            <person name="Pearson M."/>
            <person name="Roberts A."/>
            <person name="Saif S."/>
            <person name="Shea T."/>
            <person name="Shenoy N."/>
            <person name="Sisk P."/>
            <person name="Stolte C."/>
            <person name="Sykes S."/>
            <person name="White J."/>
            <person name="Yandava C."/>
            <person name="Burger G."/>
            <person name="Gray M.W."/>
            <person name="Holland P.W.H."/>
            <person name="King N."/>
            <person name="Lang F.B.F."/>
            <person name="Roger A.J."/>
            <person name="Ruiz-Trillo I."/>
            <person name="Haas B."/>
            <person name="Nusbaum C."/>
            <person name="Birren B."/>
        </authorList>
    </citation>
    <scope>NUCLEOTIDE SEQUENCE [LARGE SCALE GENOMIC DNA]</scope>
    <source>
        <strain evidence="1 2">JP610</strain>
    </source>
</reference>
<dbReference type="GeneID" id="25914241"/>
<evidence type="ECO:0000313" key="1">
    <source>
        <dbReference type="EMBL" id="KNC73707.1"/>
    </source>
</evidence>
<protein>
    <submittedName>
        <fullName evidence="1">Uncharacterized protein</fullName>
    </submittedName>
</protein>